<reference evidence="10 11" key="1">
    <citation type="submission" date="2020-01" db="EMBL/GenBank/DDBJ databases">
        <title>Genomic analysis of Aminipila sp. CBA3637.</title>
        <authorList>
            <person name="Kim Y.B."/>
            <person name="Roh S.W."/>
        </authorList>
    </citation>
    <scope>NUCLEOTIDE SEQUENCE [LARGE SCALE GENOMIC DNA]</scope>
    <source>
        <strain evidence="10 11">CBA3637</strain>
    </source>
</reference>
<protein>
    <recommendedName>
        <fullName evidence="8">Homoserine O-acetyltransferase</fullName>
        <shortName evidence="8">HAT</shortName>
        <ecNumber evidence="8">2.3.1.31</ecNumber>
    </recommendedName>
    <alternativeName>
        <fullName evidence="8">Homoserine transacetylase</fullName>
        <shortName evidence="8">HTA</shortName>
    </alternativeName>
</protein>
<comment type="subcellular location">
    <subcellularLocation>
        <location evidence="1 8">Cytoplasm</location>
    </subcellularLocation>
</comment>
<dbReference type="Pfam" id="PF04204">
    <property type="entry name" value="HTS"/>
    <property type="match status" value="1"/>
</dbReference>
<dbReference type="RefSeq" id="WP_162362322.1">
    <property type="nucleotide sequence ID" value="NZ_CP047591.1"/>
</dbReference>
<dbReference type="CDD" id="cd03131">
    <property type="entry name" value="GATase1_HTS"/>
    <property type="match status" value="1"/>
</dbReference>
<evidence type="ECO:0000313" key="11">
    <source>
        <dbReference type="Proteomes" id="UP000463883"/>
    </source>
</evidence>
<evidence type="ECO:0000256" key="5">
    <source>
        <dbReference type="ARBA" id="ARBA00023167"/>
    </source>
</evidence>
<dbReference type="PANTHER" id="PTHR20919">
    <property type="entry name" value="HOMOSERINE O-SUCCINYLTRANSFERASE"/>
    <property type="match status" value="1"/>
</dbReference>
<feature type="binding site" evidence="8">
    <location>
        <position position="192"/>
    </location>
    <ligand>
        <name>substrate</name>
    </ligand>
</feature>
<dbReference type="EMBL" id="CP047591">
    <property type="protein sequence ID" value="QHI72554.1"/>
    <property type="molecule type" value="Genomic_DNA"/>
</dbReference>
<evidence type="ECO:0000256" key="2">
    <source>
        <dbReference type="ARBA" id="ARBA00022490"/>
    </source>
</evidence>
<evidence type="ECO:0000256" key="6">
    <source>
        <dbReference type="ARBA" id="ARBA00023315"/>
    </source>
</evidence>
<dbReference type="InterPro" id="IPR029062">
    <property type="entry name" value="Class_I_gatase-like"/>
</dbReference>
<dbReference type="GO" id="GO:0008899">
    <property type="term" value="F:homoserine O-succinyltransferase activity"/>
    <property type="evidence" value="ECO:0007669"/>
    <property type="project" value="UniProtKB-UniRule"/>
</dbReference>
<feature type="site" description="Important for substrate specificity" evidence="8">
    <location>
        <position position="192"/>
    </location>
</feature>
<keyword evidence="4 8" id="KW-0808">Transferase</keyword>
<feature type="active site" description="Acyl-thioester intermediate" evidence="8 9">
    <location>
        <position position="142"/>
    </location>
</feature>
<proteinExistence type="inferred from homology"/>
<accession>A0A6P1MIW4</accession>
<evidence type="ECO:0000256" key="4">
    <source>
        <dbReference type="ARBA" id="ARBA00022679"/>
    </source>
</evidence>
<dbReference type="SUPFAM" id="SSF52317">
    <property type="entry name" value="Class I glutamine amidotransferase-like"/>
    <property type="match status" value="1"/>
</dbReference>
<evidence type="ECO:0000256" key="3">
    <source>
        <dbReference type="ARBA" id="ARBA00022605"/>
    </source>
</evidence>
<keyword evidence="11" id="KW-1185">Reference proteome</keyword>
<comment type="pathway">
    <text evidence="8">Amino-acid biosynthesis; L-methionine biosynthesis via de novo pathway; O-acetyl-L-homoserine from L-homoserine: step 1/1.</text>
</comment>
<feature type="binding site" evidence="8">
    <location>
        <position position="249"/>
    </location>
    <ligand>
        <name>substrate</name>
    </ligand>
</feature>
<dbReference type="Gene3D" id="3.40.50.880">
    <property type="match status" value="1"/>
</dbReference>
<sequence length="305" mass="35493">MPLIIPDKLPAGDLLQKENIFVMHDAVAVKQDIRPLRILMVNLMPDKAATETQLARVLANSPLQVELTLVRMGSHDSKNVLEEYLDTFYKTFQEIKDERFDGMILTGAPVETLSFEQVDYWDELCAILEYSKTHIYSNMYICWGAQAALYYHFGINKYPMDKKLFGVFEHKVIRAHTPLMRGFDDAFWAPHSRYTQVLKTDIESHAEIRILAESEEAGPHILATDNGRQIFIMGHQEYDRETLGLEYYRDVQKGIPVDVPKNYFKEDQPGKDVIVRWRGHASMLFANWLNYYVYQETPYDLTQLK</sequence>
<feature type="active site" description="Proton acceptor" evidence="8">
    <location>
        <position position="235"/>
    </location>
</feature>
<comment type="similarity">
    <text evidence="8">Belongs to the MetA family.</text>
</comment>
<name>A0A6P1MIW4_9FIRM</name>
<dbReference type="PANTHER" id="PTHR20919:SF0">
    <property type="entry name" value="HOMOSERINE O-SUCCINYLTRANSFERASE"/>
    <property type="match status" value="1"/>
</dbReference>
<dbReference type="InterPro" id="IPR005697">
    <property type="entry name" value="HST_MetA"/>
</dbReference>
<feature type="site" description="Important for acyl-CoA specificity" evidence="8">
    <location>
        <position position="111"/>
    </location>
</feature>
<dbReference type="EC" id="2.3.1.31" evidence="8"/>
<keyword evidence="6 8" id="KW-0012">Acyltransferase</keyword>
<comment type="function">
    <text evidence="8">Transfers an acetyl group from acetyl-CoA to L-homoserine, forming acetyl-L-homoserine.</text>
</comment>
<dbReference type="Proteomes" id="UP000463883">
    <property type="component" value="Chromosome"/>
</dbReference>
<dbReference type="NCBIfam" id="TIGR01001">
    <property type="entry name" value="metA"/>
    <property type="match status" value="1"/>
</dbReference>
<dbReference type="GO" id="GO:0004414">
    <property type="term" value="F:homoserine O-acetyltransferase activity"/>
    <property type="evidence" value="ECO:0007669"/>
    <property type="project" value="UniProtKB-EC"/>
</dbReference>
<evidence type="ECO:0000256" key="9">
    <source>
        <dbReference type="PIRSR" id="PIRSR000450-1"/>
    </source>
</evidence>
<dbReference type="UniPathway" id="UPA00051">
    <property type="reaction ID" value="UER00074"/>
</dbReference>
<dbReference type="AlphaFoldDB" id="A0A6P1MIW4"/>
<evidence type="ECO:0000256" key="8">
    <source>
        <dbReference type="HAMAP-Rule" id="MF_00295"/>
    </source>
</evidence>
<dbReference type="GO" id="GO:0019281">
    <property type="term" value="P:L-methionine biosynthetic process from homoserine via O-succinyl-L-homoserine and cystathionine"/>
    <property type="evidence" value="ECO:0007669"/>
    <property type="project" value="InterPro"/>
</dbReference>
<dbReference type="KEGG" id="amic:Ami3637_09220"/>
<keyword evidence="5 8" id="KW-0486">Methionine biosynthesis</keyword>
<keyword evidence="3 8" id="KW-0028">Amino-acid biosynthesis</keyword>
<comment type="caution">
    <text evidence="8">Lacks conserved residue(s) required for the propagation of feature annotation.</text>
</comment>
<keyword evidence="2 8" id="KW-0963">Cytoplasm</keyword>
<evidence type="ECO:0000313" key="10">
    <source>
        <dbReference type="EMBL" id="QHI72554.1"/>
    </source>
</evidence>
<evidence type="ECO:0000256" key="7">
    <source>
        <dbReference type="ARBA" id="ARBA00049043"/>
    </source>
</evidence>
<dbReference type="GO" id="GO:0005737">
    <property type="term" value="C:cytoplasm"/>
    <property type="evidence" value="ECO:0007669"/>
    <property type="project" value="UniProtKB-SubCell"/>
</dbReference>
<dbReference type="InterPro" id="IPR033752">
    <property type="entry name" value="MetA_family"/>
</dbReference>
<dbReference type="PIRSF" id="PIRSF000450">
    <property type="entry name" value="H_ser_succinyltr"/>
    <property type="match status" value="1"/>
</dbReference>
<evidence type="ECO:0000256" key="1">
    <source>
        <dbReference type="ARBA" id="ARBA00004496"/>
    </source>
</evidence>
<comment type="catalytic activity">
    <reaction evidence="7 8">
        <text>L-homoserine + acetyl-CoA = O-acetyl-L-homoserine + CoA</text>
        <dbReference type="Rhea" id="RHEA:13701"/>
        <dbReference type="ChEBI" id="CHEBI:57287"/>
        <dbReference type="ChEBI" id="CHEBI:57288"/>
        <dbReference type="ChEBI" id="CHEBI:57476"/>
        <dbReference type="ChEBI" id="CHEBI:57716"/>
        <dbReference type="EC" id="2.3.1.31"/>
    </reaction>
</comment>
<dbReference type="HAMAP" id="MF_00295">
    <property type="entry name" value="MetA_acyltransf"/>
    <property type="match status" value="1"/>
</dbReference>
<dbReference type="FunFam" id="3.40.50.880:FF:000004">
    <property type="entry name" value="Homoserine O-succinyltransferase"/>
    <property type="match status" value="1"/>
</dbReference>
<feature type="active site" evidence="8">
    <location>
        <position position="237"/>
    </location>
</feature>
<gene>
    <name evidence="10" type="primary">metA</name>
    <name evidence="8" type="synonym">metAA</name>
    <name evidence="10" type="ORF">Ami3637_09220</name>
</gene>
<feature type="binding site" evidence="8">
    <location>
        <position position="163"/>
    </location>
    <ligand>
        <name>substrate</name>
    </ligand>
</feature>
<organism evidence="10 11">
    <name type="scientific">Aminipila terrae</name>
    <dbReference type="NCBI Taxonomy" id="2697030"/>
    <lineage>
        <taxon>Bacteria</taxon>
        <taxon>Bacillati</taxon>
        <taxon>Bacillota</taxon>
        <taxon>Clostridia</taxon>
        <taxon>Peptostreptococcales</taxon>
        <taxon>Anaerovoracaceae</taxon>
        <taxon>Aminipila</taxon>
    </lineage>
</organism>